<organism evidence="7 8">
    <name type="scientific">Hymenobacter coccineus</name>
    <dbReference type="NCBI Taxonomy" id="1908235"/>
    <lineage>
        <taxon>Bacteria</taxon>
        <taxon>Pseudomonadati</taxon>
        <taxon>Bacteroidota</taxon>
        <taxon>Cytophagia</taxon>
        <taxon>Cytophagales</taxon>
        <taxon>Hymenobacteraceae</taxon>
        <taxon>Hymenobacter</taxon>
    </lineage>
</organism>
<evidence type="ECO:0000313" key="7">
    <source>
        <dbReference type="EMBL" id="OGX89925.1"/>
    </source>
</evidence>
<name>A0A1G1TGC5_9BACT</name>
<evidence type="ECO:0000256" key="1">
    <source>
        <dbReference type="ARBA" id="ARBA00007594"/>
    </source>
</evidence>
<dbReference type="InterPro" id="IPR016082">
    <property type="entry name" value="Ribosomal_uL30_ferredoxin-like"/>
</dbReference>
<protein>
    <recommendedName>
        <fullName evidence="5">Large ribosomal subunit protein uL30</fullName>
    </recommendedName>
</protein>
<dbReference type="AlphaFoldDB" id="A0A1G1TGC5"/>
<reference evidence="7 8" key="1">
    <citation type="submission" date="2016-08" db="EMBL/GenBank/DDBJ databases">
        <title>Hymenobacter coccineus sp. nov., Hymenobacter lapidarius sp. nov. and Hymenobacter glacialis sp. nov., isolated from Antarctic soil.</title>
        <authorList>
            <person name="Sedlacek I."/>
            <person name="Kralova S."/>
            <person name="Kyrova K."/>
            <person name="Maslanova I."/>
            <person name="Stankova E."/>
            <person name="Vrbovska V."/>
            <person name="Nemec M."/>
            <person name="Bartak M."/>
            <person name="Svec P."/>
            <person name="Busse H.-J."/>
            <person name="Pantucek R."/>
        </authorList>
    </citation>
    <scope>NUCLEOTIDE SEQUENCE [LARGE SCALE GENOMIC DNA]</scope>
    <source>
        <strain evidence="7 8">CCM 8649</strain>
    </source>
</reference>
<dbReference type="SUPFAM" id="SSF55129">
    <property type="entry name" value="Ribosomal protein L30p/L7e"/>
    <property type="match status" value="1"/>
</dbReference>
<accession>A0A1G1TGC5</accession>
<comment type="caution">
    <text evidence="7">The sequence shown here is derived from an EMBL/GenBank/DDBJ whole genome shotgun (WGS) entry which is preliminary data.</text>
</comment>
<dbReference type="Pfam" id="PF00327">
    <property type="entry name" value="Ribosomal_L30"/>
    <property type="match status" value="1"/>
</dbReference>
<dbReference type="Proteomes" id="UP000177506">
    <property type="component" value="Unassembled WGS sequence"/>
</dbReference>
<dbReference type="HAMAP" id="MF_01371_B">
    <property type="entry name" value="Ribosomal_uL30_B"/>
    <property type="match status" value="1"/>
</dbReference>
<keyword evidence="4 5" id="KW-0687">Ribonucleoprotein</keyword>
<evidence type="ECO:0000256" key="2">
    <source>
        <dbReference type="ARBA" id="ARBA00011838"/>
    </source>
</evidence>
<dbReference type="Gene3D" id="3.30.1390.20">
    <property type="entry name" value="Ribosomal protein L30, ferredoxin-like fold domain"/>
    <property type="match status" value="1"/>
</dbReference>
<dbReference type="PIRSF" id="PIRSF002211">
    <property type="entry name" value="Ribosomal_L30_bac-type"/>
    <property type="match status" value="1"/>
</dbReference>
<dbReference type="PANTHER" id="PTHR15892">
    <property type="entry name" value="MITOCHONDRIAL RIBOSOMAL PROTEIN L30"/>
    <property type="match status" value="1"/>
</dbReference>
<sequence>MMMAQIQVKLVRSVIDRPERQKRTVKSLGLGKMNSTAQHESNPAILGMVKSVQHLVQVTEL</sequence>
<gene>
    <name evidence="5" type="primary">rpmD</name>
    <name evidence="7" type="ORF">BEN49_01125</name>
</gene>
<dbReference type="InterPro" id="IPR036919">
    <property type="entry name" value="Ribo_uL30_ferredoxin-like_sf"/>
</dbReference>
<dbReference type="EMBL" id="MDZA01000222">
    <property type="protein sequence ID" value="OGX89925.1"/>
    <property type="molecule type" value="Genomic_DNA"/>
</dbReference>
<evidence type="ECO:0000256" key="3">
    <source>
        <dbReference type="ARBA" id="ARBA00022980"/>
    </source>
</evidence>
<evidence type="ECO:0000259" key="6">
    <source>
        <dbReference type="Pfam" id="PF00327"/>
    </source>
</evidence>
<dbReference type="GO" id="GO:0022625">
    <property type="term" value="C:cytosolic large ribosomal subunit"/>
    <property type="evidence" value="ECO:0007669"/>
    <property type="project" value="TreeGrafter"/>
</dbReference>
<evidence type="ECO:0000256" key="5">
    <source>
        <dbReference type="HAMAP-Rule" id="MF_01371"/>
    </source>
</evidence>
<feature type="domain" description="Large ribosomal subunit protein uL30-like ferredoxin-like fold" evidence="6">
    <location>
        <begin position="7"/>
        <end position="56"/>
    </location>
</feature>
<dbReference type="GO" id="GO:0006412">
    <property type="term" value="P:translation"/>
    <property type="evidence" value="ECO:0007669"/>
    <property type="project" value="UniProtKB-UniRule"/>
</dbReference>
<evidence type="ECO:0000256" key="4">
    <source>
        <dbReference type="ARBA" id="ARBA00023274"/>
    </source>
</evidence>
<dbReference type="CDD" id="cd01658">
    <property type="entry name" value="Ribosomal_L30"/>
    <property type="match status" value="1"/>
</dbReference>
<dbReference type="GO" id="GO:0003735">
    <property type="term" value="F:structural constituent of ribosome"/>
    <property type="evidence" value="ECO:0007669"/>
    <property type="project" value="InterPro"/>
</dbReference>
<dbReference type="InterPro" id="IPR005996">
    <property type="entry name" value="Ribosomal_uL30_bac-type"/>
</dbReference>
<dbReference type="PANTHER" id="PTHR15892:SF2">
    <property type="entry name" value="LARGE RIBOSOMAL SUBUNIT PROTEIN UL30M"/>
    <property type="match status" value="1"/>
</dbReference>
<keyword evidence="8" id="KW-1185">Reference proteome</keyword>
<comment type="subunit">
    <text evidence="2 5">Part of the 50S ribosomal subunit.</text>
</comment>
<keyword evidence="3 5" id="KW-0689">Ribosomal protein</keyword>
<dbReference type="NCBIfam" id="TIGR01308">
    <property type="entry name" value="rpmD_bact"/>
    <property type="match status" value="1"/>
</dbReference>
<comment type="similarity">
    <text evidence="1 5">Belongs to the universal ribosomal protein uL30 family.</text>
</comment>
<proteinExistence type="inferred from homology"/>
<evidence type="ECO:0000313" key="8">
    <source>
        <dbReference type="Proteomes" id="UP000177506"/>
    </source>
</evidence>